<keyword evidence="2" id="KW-1185">Reference proteome</keyword>
<gene>
    <name evidence="1" type="ORF">MNEG_4052</name>
</gene>
<dbReference type="AlphaFoldDB" id="A0A0D2LAT4"/>
<proteinExistence type="predicted"/>
<protein>
    <submittedName>
        <fullName evidence="1">Uncharacterized protein</fullName>
    </submittedName>
</protein>
<dbReference type="KEGG" id="mng:MNEG_4052"/>
<evidence type="ECO:0000313" key="2">
    <source>
        <dbReference type="Proteomes" id="UP000054498"/>
    </source>
</evidence>
<accession>A0A0D2LAT4</accession>
<dbReference type="EMBL" id="KK100761">
    <property type="protein sequence ID" value="KIZ03904.1"/>
    <property type="molecule type" value="Genomic_DNA"/>
</dbReference>
<reference evidence="1 2" key="1">
    <citation type="journal article" date="2013" name="BMC Genomics">
        <title>Reconstruction of the lipid metabolism for the microalga Monoraphidium neglectum from its genome sequence reveals characteristics suitable for biofuel production.</title>
        <authorList>
            <person name="Bogen C."/>
            <person name="Al-Dilaimi A."/>
            <person name="Albersmeier A."/>
            <person name="Wichmann J."/>
            <person name="Grundmann M."/>
            <person name="Rupp O."/>
            <person name="Lauersen K.J."/>
            <person name="Blifernez-Klassen O."/>
            <person name="Kalinowski J."/>
            <person name="Goesmann A."/>
            <person name="Mussgnug J.H."/>
            <person name="Kruse O."/>
        </authorList>
    </citation>
    <scope>NUCLEOTIDE SEQUENCE [LARGE SCALE GENOMIC DNA]</scope>
    <source>
        <strain evidence="1 2">SAG 48.87</strain>
    </source>
</reference>
<feature type="non-terminal residue" evidence="1">
    <location>
        <position position="59"/>
    </location>
</feature>
<evidence type="ECO:0000313" key="1">
    <source>
        <dbReference type="EMBL" id="KIZ03904.1"/>
    </source>
</evidence>
<sequence>ERVPELMRLQTGVDRRYSKLSASRDRFEARLARDRAEGEREVMNVGGVGGVGGGGGVGG</sequence>
<dbReference type="GeneID" id="25736930"/>
<organism evidence="1 2">
    <name type="scientific">Monoraphidium neglectum</name>
    <dbReference type="NCBI Taxonomy" id="145388"/>
    <lineage>
        <taxon>Eukaryota</taxon>
        <taxon>Viridiplantae</taxon>
        <taxon>Chlorophyta</taxon>
        <taxon>core chlorophytes</taxon>
        <taxon>Chlorophyceae</taxon>
        <taxon>CS clade</taxon>
        <taxon>Sphaeropleales</taxon>
        <taxon>Selenastraceae</taxon>
        <taxon>Monoraphidium</taxon>
    </lineage>
</organism>
<dbReference type="RefSeq" id="XP_013902923.1">
    <property type="nucleotide sequence ID" value="XM_014047469.1"/>
</dbReference>
<dbReference type="Proteomes" id="UP000054498">
    <property type="component" value="Unassembled WGS sequence"/>
</dbReference>
<name>A0A0D2LAT4_9CHLO</name>
<feature type="non-terminal residue" evidence="1">
    <location>
        <position position="1"/>
    </location>
</feature>